<accession>A0ABR1L793</accession>
<evidence type="ECO:0000313" key="3">
    <source>
        <dbReference type="Proteomes" id="UP001365128"/>
    </source>
</evidence>
<feature type="compositionally biased region" description="Gly residues" evidence="1">
    <location>
        <begin position="130"/>
        <end position="141"/>
    </location>
</feature>
<gene>
    <name evidence="2" type="ORF">IWX46DRAFT_645133</name>
</gene>
<proteinExistence type="predicted"/>
<feature type="compositionally biased region" description="Acidic residues" evidence="1">
    <location>
        <begin position="91"/>
        <end position="108"/>
    </location>
</feature>
<protein>
    <submittedName>
        <fullName evidence="2">Uncharacterized protein</fullName>
    </submittedName>
</protein>
<feature type="region of interest" description="Disordered" evidence="1">
    <location>
        <begin position="85"/>
        <end position="145"/>
    </location>
</feature>
<evidence type="ECO:0000313" key="2">
    <source>
        <dbReference type="EMBL" id="KAK7531111.1"/>
    </source>
</evidence>
<keyword evidence="3" id="KW-1185">Reference proteome</keyword>
<reference evidence="2 3" key="1">
    <citation type="submission" date="2024-04" db="EMBL/GenBank/DDBJ databases">
        <title>Phyllosticta paracitricarpa is synonymous to the EU quarantine fungus P. citricarpa based on phylogenomic analyses.</title>
        <authorList>
            <consortium name="Lawrence Berkeley National Laboratory"/>
            <person name="Van Ingen-Buijs V.A."/>
            <person name="Van Westerhoven A.C."/>
            <person name="Haridas S."/>
            <person name="Skiadas P."/>
            <person name="Martin F."/>
            <person name="Groenewald J.Z."/>
            <person name="Crous P.W."/>
            <person name="Seidl M.F."/>
        </authorList>
    </citation>
    <scope>NUCLEOTIDE SEQUENCE [LARGE SCALE GENOMIC DNA]</scope>
    <source>
        <strain evidence="2 3">CBS 122670</strain>
    </source>
</reference>
<dbReference type="EMBL" id="JBBPDW010000058">
    <property type="protein sequence ID" value="KAK7531111.1"/>
    <property type="molecule type" value="Genomic_DNA"/>
</dbReference>
<comment type="caution">
    <text evidence="2">The sequence shown here is derived from an EMBL/GenBank/DDBJ whole genome shotgun (WGS) entry which is preliminary data.</text>
</comment>
<organism evidence="2 3">
    <name type="scientific">Phyllosticta citricarpa</name>
    <dbReference type="NCBI Taxonomy" id="55181"/>
    <lineage>
        <taxon>Eukaryota</taxon>
        <taxon>Fungi</taxon>
        <taxon>Dikarya</taxon>
        <taxon>Ascomycota</taxon>
        <taxon>Pezizomycotina</taxon>
        <taxon>Dothideomycetes</taxon>
        <taxon>Dothideomycetes incertae sedis</taxon>
        <taxon>Botryosphaeriales</taxon>
        <taxon>Phyllostictaceae</taxon>
        <taxon>Phyllosticta</taxon>
    </lineage>
</organism>
<feature type="compositionally biased region" description="Basic residues" evidence="1">
    <location>
        <begin position="112"/>
        <end position="125"/>
    </location>
</feature>
<sequence length="198" mass="21478">MTISTPKPTPTTLTLRLKFHRTTVLLHADPLLSSHALQSDLLHALHDTHPTRLLHGRPLPSSPSALHIARLVDPTDAEQGWVEIVGGASDGNDDENEDEVDELDELDEAPPKKKGPGRPKGKGAKKGREGGGAGAGAGGDGKSLKELGVKDGMVLAFRWAGEVQRDDGETEVLEWEEWDVVWPRYEDTYGLEDEGIVE</sequence>
<name>A0ABR1L793_9PEZI</name>
<evidence type="ECO:0000256" key="1">
    <source>
        <dbReference type="SAM" id="MobiDB-lite"/>
    </source>
</evidence>
<dbReference type="Proteomes" id="UP001365128">
    <property type="component" value="Unassembled WGS sequence"/>
</dbReference>